<dbReference type="InterPro" id="IPR000014">
    <property type="entry name" value="PAS"/>
</dbReference>
<dbReference type="InterPro" id="IPR035965">
    <property type="entry name" value="PAS-like_dom_sf"/>
</dbReference>
<feature type="domain" description="GGDEF" evidence="4">
    <location>
        <begin position="333"/>
        <end position="466"/>
    </location>
</feature>
<organism evidence="5 6">
    <name type="scientific">Aquimonas voraii</name>
    <dbReference type="NCBI Taxonomy" id="265719"/>
    <lineage>
        <taxon>Bacteria</taxon>
        <taxon>Pseudomonadati</taxon>
        <taxon>Pseudomonadota</taxon>
        <taxon>Gammaproteobacteria</taxon>
        <taxon>Lysobacterales</taxon>
        <taxon>Lysobacteraceae</taxon>
        <taxon>Aquimonas</taxon>
    </lineage>
</organism>
<dbReference type="SMART" id="SM00052">
    <property type="entry name" value="EAL"/>
    <property type="match status" value="1"/>
</dbReference>
<dbReference type="NCBIfam" id="TIGR00254">
    <property type="entry name" value="GGDEF"/>
    <property type="match status" value="1"/>
</dbReference>
<gene>
    <name evidence="5" type="ORF">SAMN04488509_102201</name>
</gene>
<dbReference type="PANTHER" id="PTHR44757:SF2">
    <property type="entry name" value="BIOFILM ARCHITECTURE MAINTENANCE PROTEIN MBAA"/>
    <property type="match status" value="1"/>
</dbReference>
<dbReference type="InterPro" id="IPR052155">
    <property type="entry name" value="Biofilm_reg_signaling"/>
</dbReference>
<evidence type="ECO:0000259" key="3">
    <source>
        <dbReference type="PROSITE" id="PS50883"/>
    </source>
</evidence>
<dbReference type="InterPro" id="IPR029787">
    <property type="entry name" value="Nucleotide_cyclase"/>
</dbReference>
<protein>
    <submittedName>
        <fullName evidence="5">PAS domain S-box-containing protein/diguanylate cyclase (GGDEF) domain-containing protein</fullName>
    </submittedName>
</protein>
<dbReference type="Pfam" id="PF08447">
    <property type="entry name" value="PAS_3"/>
    <property type="match status" value="1"/>
</dbReference>
<dbReference type="Proteomes" id="UP000199603">
    <property type="component" value="Unassembled WGS sequence"/>
</dbReference>
<dbReference type="Pfam" id="PF13426">
    <property type="entry name" value="PAS_9"/>
    <property type="match status" value="1"/>
</dbReference>
<keyword evidence="6" id="KW-1185">Reference proteome</keyword>
<dbReference type="PANTHER" id="PTHR44757">
    <property type="entry name" value="DIGUANYLATE CYCLASE DGCP"/>
    <property type="match status" value="1"/>
</dbReference>
<dbReference type="Gene3D" id="3.30.450.20">
    <property type="entry name" value="PAS domain"/>
    <property type="match status" value="2"/>
</dbReference>
<dbReference type="CDD" id="cd01948">
    <property type="entry name" value="EAL"/>
    <property type="match status" value="1"/>
</dbReference>
<evidence type="ECO:0000259" key="2">
    <source>
        <dbReference type="PROSITE" id="PS50113"/>
    </source>
</evidence>
<feature type="domain" description="PAC" evidence="2">
    <location>
        <begin position="251"/>
        <end position="303"/>
    </location>
</feature>
<evidence type="ECO:0000256" key="1">
    <source>
        <dbReference type="SAM" id="Coils"/>
    </source>
</evidence>
<name>A0A1G6U9F4_9GAMM</name>
<dbReference type="SUPFAM" id="SSF141868">
    <property type="entry name" value="EAL domain-like"/>
    <property type="match status" value="1"/>
</dbReference>
<dbReference type="SMART" id="SM00267">
    <property type="entry name" value="GGDEF"/>
    <property type="match status" value="1"/>
</dbReference>
<dbReference type="SUPFAM" id="SSF55073">
    <property type="entry name" value="Nucleotide cyclase"/>
    <property type="match status" value="1"/>
</dbReference>
<dbReference type="PROSITE" id="PS50883">
    <property type="entry name" value="EAL"/>
    <property type="match status" value="1"/>
</dbReference>
<dbReference type="InterPro" id="IPR043128">
    <property type="entry name" value="Rev_trsase/Diguanyl_cyclase"/>
</dbReference>
<dbReference type="InterPro" id="IPR001610">
    <property type="entry name" value="PAC"/>
</dbReference>
<dbReference type="InterPro" id="IPR000160">
    <property type="entry name" value="GGDEF_dom"/>
</dbReference>
<evidence type="ECO:0000313" key="6">
    <source>
        <dbReference type="Proteomes" id="UP000199603"/>
    </source>
</evidence>
<dbReference type="Gene3D" id="3.30.70.270">
    <property type="match status" value="1"/>
</dbReference>
<dbReference type="InterPro" id="IPR001633">
    <property type="entry name" value="EAL_dom"/>
</dbReference>
<dbReference type="SMART" id="SM00086">
    <property type="entry name" value="PAC"/>
    <property type="match status" value="2"/>
</dbReference>
<dbReference type="InterPro" id="IPR000700">
    <property type="entry name" value="PAS-assoc_C"/>
</dbReference>
<dbReference type="InterPro" id="IPR013655">
    <property type="entry name" value="PAS_fold_3"/>
</dbReference>
<dbReference type="Pfam" id="PF00563">
    <property type="entry name" value="EAL"/>
    <property type="match status" value="1"/>
</dbReference>
<dbReference type="STRING" id="265719.SAMN04488509_102201"/>
<dbReference type="InterPro" id="IPR035919">
    <property type="entry name" value="EAL_sf"/>
</dbReference>
<dbReference type="EMBL" id="FNAG01000002">
    <property type="protein sequence ID" value="SDD37217.1"/>
    <property type="molecule type" value="Genomic_DNA"/>
</dbReference>
<evidence type="ECO:0000313" key="5">
    <source>
        <dbReference type="EMBL" id="SDD37217.1"/>
    </source>
</evidence>
<proteinExistence type="predicted"/>
<feature type="coiled-coil region" evidence="1">
    <location>
        <begin position="21"/>
        <end position="48"/>
    </location>
</feature>
<dbReference type="NCBIfam" id="TIGR00229">
    <property type="entry name" value="sensory_box"/>
    <property type="match status" value="1"/>
</dbReference>
<dbReference type="PROSITE" id="PS50887">
    <property type="entry name" value="GGDEF"/>
    <property type="match status" value="1"/>
</dbReference>
<dbReference type="CDD" id="cd01949">
    <property type="entry name" value="GGDEF"/>
    <property type="match status" value="1"/>
</dbReference>
<dbReference type="PROSITE" id="PS50113">
    <property type="entry name" value="PAC"/>
    <property type="match status" value="2"/>
</dbReference>
<dbReference type="SUPFAM" id="SSF55785">
    <property type="entry name" value="PYP-like sensor domain (PAS domain)"/>
    <property type="match status" value="2"/>
</dbReference>
<feature type="domain" description="PAC" evidence="2">
    <location>
        <begin position="132"/>
        <end position="186"/>
    </location>
</feature>
<reference evidence="5 6" key="1">
    <citation type="submission" date="2016-10" db="EMBL/GenBank/DDBJ databases">
        <authorList>
            <person name="de Groot N.N."/>
        </authorList>
    </citation>
    <scope>NUCLEOTIDE SEQUENCE [LARGE SCALE GENOMIC DNA]</scope>
    <source>
        <strain evidence="5 6">DSM 16957</strain>
    </source>
</reference>
<accession>A0A1G6U9F4</accession>
<dbReference type="AlphaFoldDB" id="A0A1G6U9F4"/>
<dbReference type="Pfam" id="PF00990">
    <property type="entry name" value="GGDEF"/>
    <property type="match status" value="1"/>
</dbReference>
<keyword evidence="1" id="KW-0175">Coiled coil</keyword>
<dbReference type="Gene3D" id="3.20.20.450">
    <property type="entry name" value="EAL domain"/>
    <property type="match status" value="1"/>
</dbReference>
<evidence type="ECO:0000259" key="4">
    <source>
        <dbReference type="PROSITE" id="PS50887"/>
    </source>
</evidence>
<sequence length="731" mass="80989">MPGLLLPPASEPQDPAAQQRLALMERRLEREREARRQAEALLTAKSRELYLSAERAREAEHTLALALWASGESIWEWEAASSRLSLRSFEGDRLQTLDDAPQILLDDAGSVHPADIGEASTHWRDYLRGAAESLECSFRLRLNSNWRWVRIRGRAVARSASGRIERIVGTLRDVTAEREAEEALHLLSDAFDKAREPMLMLDRRGVIHECNRAFHDLVGIDSFGKGSHVFSLLQGDRRALEHLLIEVGEGWREQLQLKRADGSLLPVELSILRVIEGAERRGMLVATLSDLSLQRSAQARAQRASLLDGLTGLANRAHFENRLKLRLAREQGAPLALLWINLDGFRAINDSLGHAAGDAFLFETAQRLQDLAGERDELARLSGDEFAMLLDGEDAAGRAPTAARQIIATVGAPMQMGERMVSVSASIGIALFPEDSRLADQLLQQAETAMRKAKQRGRARAEFHRGELGGEAARRLELITELRRDIEAGAMDTVLQPKVSAGGYVVGYELLMRWNNPRLGPVSPTAFIPLSEEFGLVGALGLIAMERAAAFAAHLLRMGLHTPVALNLSPRQVFDPDTEQQLVAACARHSLPHDMLEIELTESALLENIEAGRSFLRRLSEQGFKLSLDDFGTGFSSLAYLRRLPFNTIKIDRCFMDDIDTDARALRLLEGMVTLCQSLDIAVVAEGVETIAQRNLLVRMGVDQMQGYHFARPMPAEDVIALATRRLPLGE</sequence>
<feature type="domain" description="EAL" evidence="3">
    <location>
        <begin position="475"/>
        <end position="727"/>
    </location>
</feature>